<comment type="caution">
    <text evidence="2">The sequence shown here is derived from an EMBL/GenBank/DDBJ whole genome shotgun (WGS) entry which is preliminary data.</text>
</comment>
<keyword evidence="2" id="KW-0315">Glutamine amidotransferase</keyword>
<protein>
    <submittedName>
        <fullName evidence="2">Type 1 glutamine amidotransferase</fullName>
    </submittedName>
</protein>
<evidence type="ECO:0000313" key="4">
    <source>
        <dbReference type="Proteomes" id="UP000726105"/>
    </source>
</evidence>
<evidence type="ECO:0000313" key="3">
    <source>
        <dbReference type="EMBL" id="MBL0003769.1"/>
    </source>
</evidence>
<dbReference type="PROSITE" id="PS51273">
    <property type="entry name" value="GATASE_TYPE_1"/>
    <property type="match status" value="1"/>
</dbReference>
<dbReference type="InterPro" id="IPR017926">
    <property type="entry name" value="GATASE"/>
</dbReference>
<dbReference type="Proteomes" id="UP000726105">
    <property type="component" value="Unassembled WGS sequence"/>
</dbReference>
<dbReference type="EMBL" id="JADKGK010000015">
    <property type="protein sequence ID" value="MBL0003769.1"/>
    <property type="molecule type" value="Genomic_DNA"/>
</dbReference>
<evidence type="ECO:0000313" key="2">
    <source>
        <dbReference type="EMBL" id="MBK7274526.1"/>
    </source>
</evidence>
<proteinExistence type="predicted"/>
<dbReference type="CDD" id="cd01741">
    <property type="entry name" value="GATase1_1"/>
    <property type="match status" value="1"/>
</dbReference>
<feature type="domain" description="Glutamine amidotransferase" evidence="1">
    <location>
        <begin position="54"/>
        <end position="180"/>
    </location>
</feature>
<dbReference type="SUPFAM" id="SSF52317">
    <property type="entry name" value="Class I glutamine amidotransferase-like"/>
    <property type="match status" value="1"/>
</dbReference>
<name>A0A935M6L2_9MICO</name>
<dbReference type="InterPro" id="IPR029062">
    <property type="entry name" value="Class_I_gatase-like"/>
</dbReference>
<sequence length="235" mass="25513">MRRLLVIQHDHVSPLGPVAAAFEARGWECVYHLVVPPERFDAPDVPGRFPPLSGVDAVLAMGAPWSVYEIELVGSWVLPEQDLLREADAGGIPVLGICFGGQLLAQTHGGSVSRAPQGEIGWVDISTDEPEIVPPGPWFQWHADRWVVPPDGVELARNEAASQAFSLRRNLGLQFHPEVTVDMLLGWLDNGGDAVLTAEGIDREDLLALTRRLEADAAGRAERLVEGFLHFAGLA</sequence>
<dbReference type="EMBL" id="JADJIB010000008">
    <property type="protein sequence ID" value="MBK7274526.1"/>
    <property type="molecule type" value="Genomic_DNA"/>
</dbReference>
<gene>
    <name evidence="2" type="ORF">IPI13_15680</name>
    <name evidence="3" type="ORF">IPP00_07170</name>
</gene>
<evidence type="ECO:0000259" key="1">
    <source>
        <dbReference type="Pfam" id="PF00117"/>
    </source>
</evidence>
<accession>A0A935M6L2</accession>
<reference evidence="2 4" key="1">
    <citation type="submission" date="2020-10" db="EMBL/GenBank/DDBJ databases">
        <title>Connecting structure to function with the recovery of over 1000 high-quality activated sludge metagenome-assembled genomes encoding full-length rRNA genes using long-read sequencing.</title>
        <authorList>
            <person name="Singleton C.M."/>
            <person name="Petriglieri F."/>
            <person name="Kristensen J.M."/>
            <person name="Kirkegaard R.H."/>
            <person name="Michaelsen T.Y."/>
            <person name="Andersen M.H."/>
            <person name="Karst S.M."/>
            <person name="Dueholm M.S."/>
            <person name="Nielsen P.H."/>
            <person name="Albertsen M."/>
        </authorList>
    </citation>
    <scope>NUCLEOTIDE SEQUENCE [LARGE SCALE GENOMIC DNA]</scope>
    <source>
        <strain evidence="2">Ega_18-Q3-R5-49_MAXAC.001</strain>
        <strain evidence="3">Ribe_18-Q3-R11-54_MAXAC.001</strain>
    </source>
</reference>
<dbReference type="Pfam" id="PF00117">
    <property type="entry name" value="GATase"/>
    <property type="match status" value="1"/>
</dbReference>
<dbReference type="AlphaFoldDB" id="A0A935M6L2"/>
<dbReference type="GO" id="GO:0005829">
    <property type="term" value="C:cytosol"/>
    <property type="evidence" value="ECO:0007669"/>
    <property type="project" value="TreeGrafter"/>
</dbReference>
<dbReference type="Gene3D" id="3.40.50.880">
    <property type="match status" value="1"/>
</dbReference>
<dbReference type="PANTHER" id="PTHR42695:SF5">
    <property type="entry name" value="GLUTAMINE AMIDOTRANSFERASE YLR126C-RELATED"/>
    <property type="match status" value="1"/>
</dbReference>
<dbReference type="InterPro" id="IPR044992">
    <property type="entry name" value="ChyE-like"/>
</dbReference>
<dbReference type="Proteomes" id="UP000886632">
    <property type="component" value="Unassembled WGS sequence"/>
</dbReference>
<dbReference type="PANTHER" id="PTHR42695">
    <property type="entry name" value="GLUTAMINE AMIDOTRANSFERASE YLR126C-RELATED"/>
    <property type="match status" value="1"/>
</dbReference>
<organism evidence="2 4">
    <name type="scientific">Candidatus Phosphoribacter hodrii</name>
    <dbReference type="NCBI Taxonomy" id="2953743"/>
    <lineage>
        <taxon>Bacteria</taxon>
        <taxon>Bacillati</taxon>
        <taxon>Actinomycetota</taxon>
        <taxon>Actinomycetes</taxon>
        <taxon>Micrococcales</taxon>
        <taxon>Dermatophilaceae</taxon>
        <taxon>Candidatus Phosphoribacter</taxon>
    </lineage>
</organism>